<reference evidence="1" key="1">
    <citation type="submission" date="2022-03" db="EMBL/GenBank/DDBJ databases">
        <title>Genomic analyses of argali, domestic sheep and their hybrids provide insights into chromosomal evolution, heterosis and genetic basis of agronomic traits.</title>
        <authorList>
            <person name="Li M."/>
        </authorList>
    </citation>
    <scope>NUCLEOTIDE SEQUENCE</scope>
    <source>
        <strain evidence="1">CAU-MHL-2022a</strain>
        <tissue evidence="1">Skin</tissue>
    </source>
</reference>
<accession>A0AAD4UMY6</accession>
<dbReference type="AlphaFoldDB" id="A0AAD4UMY6"/>
<organism evidence="1 2">
    <name type="scientific">Ovis ammon polii</name>
    <dbReference type="NCBI Taxonomy" id="230172"/>
    <lineage>
        <taxon>Eukaryota</taxon>
        <taxon>Metazoa</taxon>
        <taxon>Chordata</taxon>
        <taxon>Craniata</taxon>
        <taxon>Vertebrata</taxon>
        <taxon>Euteleostomi</taxon>
        <taxon>Mammalia</taxon>
        <taxon>Eutheria</taxon>
        <taxon>Laurasiatheria</taxon>
        <taxon>Artiodactyla</taxon>
        <taxon>Ruminantia</taxon>
        <taxon>Pecora</taxon>
        <taxon>Bovidae</taxon>
        <taxon>Caprinae</taxon>
        <taxon>Ovis</taxon>
    </lineage>
</organism>
<proteinExistence type="predicted"/>
<gene>
    <name evidence="1" type="ORF">MG293_003070</name>
</gene>
<dbReference type="EMBL" id="JAKZEL010000002">
    <property type="protein sequence ID" value="KAI4546515.1"/>
    <property type="molecule type" value="Genomic_DNA"/>
</dbReference>
<protein>
    <submittedName>
        <fullName evidence="1">Uncharacterized protein</fullName>
    </submittedName>
</protein>
<name>A0AAD4UMY6_OVIAM</name>
<evidence type="ECO:0000313" key="1">
    <source>
        <dbReference type="EMBL" id="KAI4546515.1"/>
    </source>
</evidence>
<comment type="caution">
    <text evidence="1">The sequence shown here is derived from an EMBL/GenBank/DDBJ whole genome shotgun (WGS) entry which is preliminary data.</text>
</comment>
<sequence length="250" mass="27832">MQRVLHSDRCSFEEIPAGKIKLNSPLASNKLILFYNIKDVLANIISSKEFSKTGHQKLLLCAIKNCFLKSVSYGEWLEMVCLSPNRFNRNSEVPESFDNGLAWTGVINMPSLGISDACDDLDRCDIQKVSSIRTSLAMYISLKLTLLMLHFVAPYPLHTSSPISLATPELFEELNQNKSQPDAVMAMIVAADFETLSKTERCNSGPQDFLLKIPGGVGVPSLVRELDPICRDSRFCMSQLKKILRAATKT</sequence>
<keyword evidence="2" id="KW-1185">Reference proteome</keyword>
<evidence type="ECO:0000313" key="2">
    <source>
        <dbReference type="Proteomes" id="UP001214576"/>
    </source>
</evidence>
<dbReference type="Proteomes" id="UP001214576">
    <property type="component" value="Unassembled WGS sequence"/>
</dbReference>